<accession>A0A0S1B4U9</accession>
<feature type="transmembrane region" description="Helical" evidence="1">
    <location>
        <begin position="135"/>
        <end position="157"/>
    </location>
</feature>
<sequence>MGGMDAQDDVYAAPRAALVAAPTERPRPPPFYVVSVTKLVLLSFATLGLYSLYWFWRHWKLHKLDRKLDIWPVPRALFSIFFAHGLNREIDQRLQRSGSRHAWSPGAWATLFVVSAITGRIISRLPDSVLPFGPGFGLIVLSLAGGTLAMVHAQRAANLASGDATGAANARLTVANWLWLVPGGLFWLMSLASLVLLTGDA</sequence>
<keyword evidence="1" id="KW-1133">Transmembrane helix</keyword>
<protein>
    <submittedName>
        <fullName evidence="2">Membrane protein</fullName>
    </submittedName>
</protein>
<dbReference type="AlphaFoldDB" id="A0A0S1B4U9"/>
<reference evidence="2 3" key="1">
    <citation type="journal article" date="2015" name="Genome Announc.">
        <title>Complete Genome Sequencing of Stenotrophomonas acidaminiphila ZAC14D2_NAIMI4_2, a Multidrug-Resistant Strain Isolated from Sediments of a Polluted River in Mexico, Uncovers New Antibiotic Resistance Genes and a Novel Class-II Lasso Peptide Biosynthesis Gene Cluster.</title>
        <authorList>
            <person name="Vinuesa P."/>
            <person name="Ochoa-Sanchez L.E."/>
        </authorList>
    </citation>
    <scope>NUCLEOTIDE SEQUENCE [LARGE SCALE GENOMIC DNA]</scope>
    <source>
        <strain evidence="2 3">ZAC14D2_NAIMI4_2</strain>
    </source>
</reference>
<feature type="transmembrane region" description="Helical" evidence="1">
    <location>
        <begin position="106"/>
        <end position="123"/>
    </location>
</feature>
<dbReference type="EMBL" id="CP012900">
    <property type="protein sequence ID" value="ALJ30035.1"/>
    <property type="molecule type" value="Genomic_DNA"/>
</dbReference>
<dbReference type="PATRIC" id="fig|128780.6.peg.3752"/>
<evidence type="ECO:0000313" key="3">
    <source>
        <dbReference type="Proteomes" id="UP000061010"/>
    </source>
</evidence>
<evidence type="ECO:0000313" key="2">
    <source>
        <dbReference type="EMBL" id="ALJ30035.1"/>
    </source>
</evidence>
<gene>
    <name evidence="2" type="ORF">AOT14_37050</name>
</gene>
<keyword evidence="1" id="KW-0812">Transmembrane</keyword>
<keyword evidence="1" id="KW-0472">Membrane</keyword>
<evidence type="ECO:0000256" key="1">
    <source>
        <dbReference type="SAM" id="Phobius"/>
    </source>
</evidence>
<dbReference type="Proteomes" id="UP000061010">
    <property type="component" value="Chromosome"/>
</dbReference>
<feature type="transmembrane region" description="Helical" evidence="1">
    <location>
        <begin position="177"/>
        <end position="197"/>
    </location>
</feature>
<proteinExistence type="predicted"/>
<dbReference type="KEGG" id="sacz:AOT14_37050"/>
<organism evidence="2 3">
    <name type="scientific">Stenotrophomonas acidaminiphila</name>
    <dbReference type="NCBI Taxonomy" id="128780"/>
    <lineage>
        <taxon>Bacteria</taxon>
        <taxon>Pseudomonadati</taxon>
        <taxon>Pseudomonadota</taxon>
        <taxon>Gammaproteobacteria</taxon>
        <taxon>Lysobacterales</taxon>
        <taxon>Lysobacteraceae</taxon>
        <taxon>Stenotrophomonas</taxon>
    </lineage>
</organism>
<name>A0A0S1B4U9_9GAMM</name>
<keyword evidence="3" id="KW-1185">Reference proteome</keyword>
<feature type="transmembrane region" description="Helical" evidence="1">
    <location>
        <begin position="31"/>
        <end position="56"/>
    </location>
</feature>